<comment type="caution">
    <text evidence="1">The sequence shown here is derived from an EMBL/GenBank/DDBJ whole genome shotgun (WGS) entry which is preliminary data.</text>
</comment>
<dbReference type="RefSeq" id="WP_244620366.1">
    <property type="nucleotide sequence ID" value="NZ_BAAAFY010000001.1"/>
</dbReference>
<dbReference type="Gene3D" id="3.90.280.10">
    <property type="entry name" value="PEBP-like"/>
    <property type="match status" value="1"/>
</dbReference>
<dbReference type="PANTHER" id="PTHR30289">
    <property type="entry name" value="UNCHARACTERIZED PROTEIN YBCL-RELATED"/>
    <property type="match status" value="1"/>
</dbReference>
<accession>A0A562T382</accession>
<protein>
    <submittedName>
        <fullName evidence="1">PBP family phospholipid-binding protein</fullName>
    </submittedName>
</protein>
<dbReference type="SUPFAM" id="SSF49777">
    <property type="entry name" value="PEBP-like"/>
    <property type="match status" value="1"/>
</dbReference>
<dbReference type="NCBIfam" id="TIGR00481">
    <property type="entry name" value="YbhB/YbcL family Raf kinase inhibitor-like protein"/>
    <property type="match status" value="1"/>
</dbReference>
<evidence type="ECO:0000313" key="1">
    <source>
        <dbReference type="EMBL" id="TWI88055.1"/>
    </source>
</evidence>
<proteinExistence type="predicted"/>
<dbReference type="InterPro" id="IPR036610">
    <property type="entry name" value="PEBP-like_sf"/>
</dbReference>
<gene>
    <name evidence="1" type="ORF">LX66_2129</name>
</gene>
<reference evidence="1 2" key="1">
    <citation type="journal article" date="2013" name="Stand. Genomic Sci.">
        <title>Genomic Encyclopedia of Type Strains, Phase I: The one thousand microbial genomes (KMG-I) project.</title>
        <authorList>
            <person name="Kyrpides N.C."/>
            <person name="Woyke T."/>
            <person name="Eisen J.A."/>
            <person name="Garrity G."/>
            <person name="Lilburn T.G."/>
            <person name="Beck B.J."/>
            <person name="Whitman W.B."/>
            <person name="Hugenholtz P."/>
            <person name="Klenk H.P."/>
        </authorList>
    </citation>
    <scope>NUCLEOTIDE SEQUENCE [LARGE SCALE GENOMIC DNA]</scope>
    <source>
        <strain evidence="1 2">DSM 13484</strain>
    </source>
</reference>
<dbReference type="CDD" id="cd00865">
    <property type="entry name" value="PEBP_bact_arch"/>
    <property type="match status" value="1"/>
</dbReference>
<name>A0A562T382_CHIJA</name>
<evidence type="ECO:0000313" key="2">
    <source>
        <dbReference type="Proteomes" id="UP000316778"/>
    </source>
</evidence>
<dbReference type="AlphaFoldDB" id="A0A562T382"/>
<dbReference type="EMBL" id="VLLG01000003">
    <property type="protein sequence ID" value="TWI88055.1"/>
    <property type="molecule type" value="Genomic_DNA"/>
</dbReference>
<organism evidence="1 2">
    <name type="scientific">Chitinophaga japonensis</name>
    <name type="common">Flexibacter japonensis</name>
    <dbReference type="NCBI Taxonomy" id="104662"/>
    <lineage>
        <taxon>Bacteria</taxon>
        <taxon>Pseudomonadati</taxon>
        <taxon>Bacteroidota</taxon>
        <taxon>Chitinophagia</taxon>
        <taxon>Chitinophagales</taxon>
        <taxon>Chitinophagaceae</taxon>
        <taxon>Chitinophaga</taxon>
    </lineage>
</organism>
<dbReference type="InterPro" id="IPR005247">
    <property type="entry name" value="YbhB_YbcL/LppC-like"/>
</dbReference>
<dbReference type="InterPro" id="IPR008914">
    <property type="entry name" value="PEBP"/>
</dbReference>
<keyword evidence="2" id="KW-1185">Reference proteome</keyword>
<dbReference type="Pfam" id="PF01161">
    <property type="entry name" value="PBP"/>
    <property type="match status" value="1"/>
</dbReference>
<dbReference type="Proteomes" id="UP000316778">
    <property type="component" value="Unassembled WGS sequence"/>
</dbReference>
<dbReference type="PANTHER" id="PTHR30289:SF1">
    <property type="entry name" value="PEBP (PHOSPHATIDYLETHANOLAMINE-BINDING PROTEIN) FAMILY PROTEIN"/>
    <property type="match status" value="1"/>
</dbReference>
<sequence>MNLLISIIMATITHIASLTVSSPAFKDKAPIPSKYTCEGADINPPVAIGNIPEGTQSLVLIIEDPDAPGATFDHWVMWNIPPATTSIAENSAPGTQGANSTGKNAYKGPCPPSGTHRYFFKVYALDTRLDLPAGSDKETVEKAMKDHVLASGELVGLYKKGS</sequence>